<sequence length="101" mass="11360">MTHNVSLSFISLIKITYSGSTQRMTVQERINACLPEPDTRTTESNQNINSIEPNWRSSKSRGHARRSRGPAPDRFGNFLPVISFVVPVPACRLSLLLSYQL</sequence>
<accession>A0A4Y8SJ85</accession>
<evidence type="ECO:0000256" key="1">
    <source>
        <dbReference type="SAM" id="MobiDB-lite"/>
    </source>
</evidence>
<name>A0A4Y8SJ85_9SPHI</name>
<feature type="region of interest" description="Disordered" evidence="1">
    <location>
        <begin position="36"/>
        <end position="72"/>
    </location>
</feature>
<organism evidence="2 3">
    <name type="scientific">Mucilaginibacter psychrotolerans</name>
    <dbReference type="NCBI Taxonomy" id="1524096"/>
    <lineage>
        <taxon>Bacteria</taxon>
        <taxon>Pseudomonadati</taxon>
        <taxon>Bacteroidota</taxon>
        <taxon>Sphingobacteriia</taxon>
        <taxon>Sphingobacteriales</taxon>
        <taxon>Sphingobacteriaceae</taxon>
        <taxon>Mucilaginibacter</taxon>
    </lineage>
</organism>
<gene>
    <name evidence="2" type="ORF">E2R66_08535</name>
</gene>
<comment type="caution">
    <text evidence="2">The sequence shown here is derived from an EMBL/GenBank/DDBJ whole genome shotgun (WGS) entry which is preliminary data.</text>
</comment>
<dbReference type="Proteomes" id="UP000297540">
    <property type="component" value="Unassembled WGS sequence"/>
</dbReference>
<dbReference type="EMBL" id="SOZE01000006">
    <property type="protein sequence ID" value="TFF38504.1"/>
    <property type="molecule type" value="Genomic_DNA"/>
</dbReference>
<feature type="compositionally biased region" description="Polar residues" evidence="1">
    <location>
        <begin position="42"/>
        <end position="57"/>
    </location>
</feature>
<dbReference type="AlphaFoldDB" id="A0A4Y8SJ85"/>
<feature type="compositionally biased region" description="Basic residues" evidence="1">
    <location>
        <begin position="58"/>
        <end position="68"/>
    </location>
</feature>
<evidence type="ECO:0000313" key="2">
    <source>
        <dbReference type="EMBL" id="TFF38504.1"/>
    </source>
</evidence>
<evidence type="ECO:0000313" key="3">
    <source>
        <dbReference type="Proteomes" id="UP000297540"/>
    </source>
</evidence>
<reference evidence="2 3" key="1">
    <citation type="journal article" date="2017" name="Int. J. Syst. Evol. Microbiol.">
        <title>Mucilaginibacterpsychrotolerans sp. nov., isolated from peatlands.</title>
        <authorList>
            <person name="Deng Y."/>
            <person name="Shen L."/>
            <person name="Xu B."/>
            <person name="Liu Y."/>
            <person name="Gu Z."/>
            <person name="Liu H."/>
            <person name="Zhou Y."/>
        </authorList>
    </citation>
    <scope>NUCLEOTIDE SEQUENCE [LARGE SCALE GENOMIC DNA]</scope>
    <source>
        <strain evidence="2 3">NH7-4</strain>
    </source>
</reference>
<protein>
    <submittedName>
        <fullName evidence="2">Uncharacterized protein</fullName>
    </submittedName>
</protein>
<dbReference type="RefSeq" id="WP_134737916.1">
    <property type="nucleotide sequence ID" value="NZ_SOZE01000006.1"/>
</dbReference>
<keyword evidence="3" id="KW-1185">Reference proteome</keyword>
<proteinExistence type="predicted"/>